<name>A0ABW1XNJ2_9ALTE</name>
<dbReference type="Pfam" id="PF00376">
    <property type="entry name" value="MerR"/>
    <property type="match status" value="1"/>
</dbReference>
<dbReference type="InterPro" id="IPR015358">
    <property type="entry name" value="Tscrpt_reg_MerR_DNA-bd"/>
</dbReference>
<keyword evidence="2" id="KW-0238">DNA-binding</keyword>
<keyword evidence="6" id="KW-1185">Reference proteome</keyword>
<dbReference type="PRINTS" id="PR00040">
    <property type="entry name" value="HTHMERR"/>
</dbReference>
<keyword evidence="3" id="KW-0804">Transcription</keyword>
<proteinExistence type="predicted"/>
<dbReference type="NCBIfam" id="NF007069">
    <property type="entry name" value="PRK09514.1"/>
    <property type="match status" value="1"/>
</dbReference>
<dbReference type="CDD" id="cd04770">
    <property type="entry name" value="HTH_HMRTR"/>
    <property type="match status" value="1"/>
</dbReference>
<gene>
    <name evidence="5" type="primary">zntR</name>
    <name evidence="5" type="ORF">ACFP85_14175</name>
</gene>
<dbReference type="InterPro" id="IPR009061">
    <property type="entry name" value="DNA-bd_dom_put_sf"/>
</dbReference>
<dbReference type="PROSITE" id="PS50937">
    <property type="entry name" value="HTH_MERR_2"/>
    <property type="match status" value="1"/>
</dbReference>
<dbReference type="PANTHER" id="PTHR30204">
    <property type="entry name" value="REDOX-CYCLING DRUG-SENSING TRANSCRIPTIONAL ACTIVATOR SOXR"/>
    <property type="match status" value="1"/>
</dbReference>
<dbReference type="Gene3D" id="1.10.1660.10">
    <property type="match status" value="1"/>
</dbReference>
<dbReference type="PANTHER" id="PTHR30204:SF92">
    <property type="entry name" value="HTH-TYPE TRANSCRIPTIONAL REGULATOR ZNTR"/>
    <property type="match status" value="1"/>
</dbReference>
<dbReference type="RefSeq" id="WP_131257936.1">
    <property type="nucleotide sequence ID" value="NZ_JBHSUS010000001.1"/>
</dbReference>
<evidence type="ECO:0000259" key="4">
    <source>
        <dbReference type="PROSITE" id="PS50937"/>
    </source>
</evidence>
<reference evidence="6" key="1">
    <citation type="journal article" date="2019" name="Int. J. Syst. Evol. Microbiol.">
        <title>The Global Catalogue of Microorganisms (GCM) 10K type strain sequencing project: providing services to taxonomists for standard genome sequencing and annotation.</title>
        <authorList>
            <consortium name="The Broad Institute Genomics Platform"/>
            <consortium name="The Broad Institute Genome Sequencing Center for Infectious Disease"/>
            <person name="Wu L."/>
            <person name="Ma J."/>
        </authorList>
    </citation>
    <scope>NUCLEOTIDE SEQUENCE [LARGE SCALE GENOMIC DNA]</scope>
    <source>
        <strain evidence="6">CGMCC 1.16031</strain>
    </source>
</reference>
<evidence type="ECO:0000313" key="5">
    <source>
        <dbReference type="EMBL" id="MFC6441296.1"/>
    </source>
</evidence>
<dbReference type="EMBL" id="JBHSUS010000001">
    <property type="protein sequence ID" value="MFC6441296.1"/>
    <property type="molecule type" value="Genomic_DNA"/>
</dbReference>
<evidence type="ECO:0000313" key="6">
    <source>
        <dbReference type="Proteomes" id="UP001596364"/>
    </source>
</evidence>
<dbReference type="Proteomes" id="UP001596364">
    <property type="component" value="Unassembled WGS sequence"/>
</dbReference>
<comment type="caution">
    <text evidence="5">The sequence shown here is derived from an EMBL/GenBank/DDBJ whole genome shotgun (WGS) entry which is preliminary data.</text>
</comment>
<dbReference type="SUPFAM" id="SSF46955">
    <property type="entry name" value="Putative DNA-binding domain"/>
    <property type="match status" value="1"/>
</dbReference>
<evidence type="ECO:0000256" key="2">
    <source>
        <dbReference type="ARBA" id="ARBA00023125"/>
    </source>
</evidence>
<evidence type="ECO:0000256" key="3">
    <source>
        <dbReference type="ARBA" id="ARBA00023163"/>
    </source>
</evidence>
<dbReference type="InterPro" id="IPR047057">
    <property type="entry name" value="MerR_fam"/>
</dbReference>
<dbReference type="InterPro" id="IPR011788">
    <property type="entry name" value="ZntR"/>
</dbReference>
<dbReference type="Pfam" id="PF09278">
    <property type="entry name" value="MerR-DNA-bind"/>
    <property type="match status" value="1"/>
</dbReference>
<dbReference type="PROSITE" id="PS00552">
    <property type="entry name" value="HTH_MERR_1"/>
    <property type="match status" value="1"/>
</dbReference>
<keyword evidence="1" id="KW-0805">Transcription regulation</keyword>
<sequence>MKTASLKIGQLAKATGVSNETIRFYESKGLLTASERSSNGYRHYGSDALQRLRFILRAKRVGFSLDEIAELLALRTHADAHTCEEVKHYTQNKMQQIDSKIAELQAIRQSLATLHQACCGGSESAEHCSILNALDDPNHE</sequence>
<accession>A0ABW1XNJ2</accession>
<feature type="domain" description="HTH merR-type" evidence="4">
    <location>
        <begin position="5"/>
        <end position="74"/>
    </location>
</feature>
<organism evidence="5 6">
    <name type="scientific">Pseudobowmanella zhangzhouensis</name>
    <dbReference type="NCBI Taxonomy" id="1537679"/>
    <lineage>
        <taxon>Bacteria</taxon>
        <taxon>Pseudomonadati</taxon>
        <taxon>Pseudomonadota</taxon>
        <taxon>Gammaproteobacteria</taxon>
        <taxon>Alteromonadales</taxon>
        <taxon>Alteromonadaceae</taxon>
    </lineage>
</organism>
<dbReference type="NCBIfam" id="TIGR02043">
    <property type="entry name" value="ZntR"/>
    <property type="match status" value="1"/>
</dbReference>
<dbReference type="SMART" id="SM00422">
    <property type="entry name" value="HTH_MERR"/>
    <property type="match status" value="1"/>
</dbReference>
<evidence type="ECO:0000256" key="1">
    <source>
        <dbReference type="ARBA" id="ARBA00023015"/>
    </source>
</evidence>
<protein>
    <submittedName>
        <fullName evidence="5">Zn(2+)-responsive transcriptional regulator</fullName>
    </submittedName>
</protein>
<dbReference type="InterPro" id="IPR000551">
    <property type="entry name" value="MerR-type_HTH_dom"/>
</dbReference>